<evidence type="ECO:0000313" key="6">
    <source>
        <dbReference type="EMBL" id="SFL94922.1"/>
    </source>
</evidence>
<dbReference type="GO" id="GO:1901907">
    <property type="term" value="P:diadenosine pentaphosphate catabolic process"/>
    <property type="evidence" value="ECO:0007669"/>
    <property type="project" value="TreeGrafter"/>
</dbReference>
<evidence type="ECO:0000256" key="2">
    <source>
        <dbReference type="ARBA" id="ARBA00022723"/>
    </source>
</evidence>
<dbReference type="GO" id="GO:0008486">
    <property type="term" value="F:diphosphoinositol-polyphosphate diphosphatase activity"/>
    <property type="evidence" value="ECO:0007669"/>
    <property type="project" value="TreeGrafter"/>
</dbReference>
<feature type="domain" description="Nudix hydrolase" evidence="5">
    <location>
        <begin position="20"/>
        <end position="152"/>
    </location>
</feature>
<evidence type="ECO:0000259" key="5">
    <source>
        <dbReference type="PROSITE" id="PS51462"/>
    </source>
</evidence>
<dbReference type="InterPro" id="IPR015797">
    <property type="entry name" value="NUDIX_hydrolase-like_dom_sf"/>
</dbReference>
<dbReference type="GO" id="GO:1901909">
    <property type="term" value="P:diadenosine hexaphosphate catabolic process"/>
    <property type="evidence" value="ECO:0007669"/>
    <property type="project" value="TreeGrafter"/>
</dbReference>
<sequence length="157" mass="18149">MGMQQPANIAAMVKAATKNGHALQYGALVYRIINDKTQVLLITSRRSQRWITPKGWGIPGLKPHQTAAQEAWEEAGVRGRVSKHCIGVYSYEKPDKDSRLQTRSVMLFPLEMRKLSNRFPERDERRRKWLSSKKAALRIDNHELARLIKKFDARLLR</sequence>
<dbReference type="Pfam" id="PF00293">
    <property type="entry name" value="NUDIX"/>
    <property type="match status" value="1"/>
</dbReference>
<dbReference type="GO" id="GO:1901911">
    <property type="term" value="P:adenosine 5'-(hexahydrogen pentaphosphate) catabolic process"/>
    <property type="evidence" value="ECO:0007669"/>
    <property type="project" value="TreeGrafter"/>
</dbReference>
<keyword evidence="4" id="KW-0460">Magnesium</keyword>
<proteinExistence type="predicted"/>
<comment type="cofactor">
    <cofactor evidence="1">
        <name>Mg(2+)</name>
        <dbReference type="ChEBI" id="CHEBI:18420"/>
    </cofactor>
</comment>
<dbReference type="RefSeq" id="WP_242654744.1">
    <property type="nucleotide sequence ID" value="NZ_FOTQ01000002.1"/>
</dbReference>
<keyword evidence="7" id="KW-1185">Reference proteome</keyword>
<gene>
    <name evidence="6" type="ORF">SAMN04488042_102250</name>
</gene>
<dbReference type="EMBL" id="FOTQ01000002">
    <property type="protein sequence ID" value="SFL94922.1"/>
    <property type="molecule type" value="Genomic_DNA"/>
</dbReference>
<dbReference type="PROSITE" id="PS51462">
    <property type="entry name" value="NUDIX"/>
    <property type="match status" value="1"/>
</dbReference>
<reference evidence="6 7" key="1">
    <citation type="submission" date="2016-10" db="EMBL/GenBank/DDBJ databases">
        <authorList>
            <person name="de Groot N.N."/>
        </authorList>
    </citation>
    <scope>NUCLEOTIDE SEQUENCE [LARGE SCALE GENOMIC DNA]</scope>
    <source>
        <strain evidence="6 7">DSM 15283</strain>
    </source>
</reference>
<protein>
    <submittedName>
        <fullName evidence="6">8-oxo-dGTP pyrophosphatase MutT, NUDIX family</fullName>
    </submittedName>
</protein>
<dbReference type="InterPro" id="IPR000086">
    <property type="entry name" value="NUDIX_hydrolase_dom"/>
</dbReference>
<dbReference type="AlphaFoldDB" id="A0A1I4LV57"/>
<dbReference type="Proteomes" id="UP000199144">
    <property type="component" value="Unassembled WGS sequence"/>
</dbReference>
<name>A0A1I4LV57_9RHOB</name>
<dbReference type="InterPro" id="IPR047198">
    <property type="entry name" value="DDP-like_NUDIX"/>
</dbReference>
<organism evidence="6 7">
    <name type="scientific">Shimia aestuarii</name>
    <dbReference type="NCBI Taxonomy" id="254406"/>
    <lineage>
        <taxon>Bacteria</taxon>
        <taxon>Pseudomonadati</taxon>
        <taxon>Pseudomonadota</taxon>
        <taxon>Alphaproteobacteria</taxon>
        <taxon>Rhodobacterales</taxon>
        <taxon>Roseobacteraceae</taxon>
    </lineage>
</organism>
<dbReference type="GO" id="GO:0034431">
    <property type="term" value="F:bis(5'-adenosyl)-hexaphosphatase activity"/>
    <property type="evidence" value="ECO:0007669"/>
    <property type="project" value="TreeGrafter"/>
</dbReference>
<keyword evidence="3" id="KW-0378">Hydrolase</keyword>
<accession>A0A1I4LV57</accession>
<evidence type="ECO:0000256" key="4">
    <source>
        <dbReference type="ARBA" id="ARBA00022842"/>
    </source>
</evidence>
<dbReference type="GO" id="GO:0046872">
    <property type="term" value="F:metal ion binding"/>
    <property type="evidence" value="ECO:0007669"/>
    <property type="project" value="UniProtKB-KW"/>
</dbReference>
<dbReference type="GO" id="GO:0071543">
    <property type="term" value="P:diphosphoinositol polyphosphate metabolic process"/>
    <property type="evidence" value="ECO:0007669"/>
    <property type="project" value="TreeGrafter"/>
</dbReference>
<dbReference type="CDD" id="cd04666">
    <property type="entry name" value="NUDIX_DIPP2_like_Nudt4"/>
    <property type="match status" value="1"/>
</dbReference>
<dbReference type="GO" id="GO:0034432">
    <property type="term" value="F:bis(5'-adenosyl)-pentaphosphatase activity"/>
    <property type="evidence" value="ECO:0007669"/>
    <property type="project" value="TreeGrafter"/>
</dbReference>
<evidence type="ECO:0000256" key="1">
    <source>
        <dbReference type="ARBA" id="ARBA00001946"/>
    </source>
</evidence>
<evidence type="ECO:0000313" key="7">
    <source>
        <dbReference type="Proteomes" id="UP000199144"/>
    </source>
</evidence>
<dbReference type="GO" id="GO:0000298">
    <property type="term" value="F:endopolyphosphatase activity"/>
    <property type="evidence" value="ECO:0007669"/>
    <property type="project" value="TreeGrafter"/>
</dbReference>
<dbReference type="GO" id="GO:0005737">
    <property type="term" value="C:cytoplasm"/>
    <property type="evidence" value="ECO:0007669"/>
    <property type="project" value="TreeGrafter"/>
</dbReference>
<dbReference type="STRING" id="254406.SAMN04488042_102250"/>
<keyword evidence="2" id="KW-0479">Metal-binding</keyword>
<evidence type="ECO:0000256" key="3">
    <source>
        <dbReference type="ARBA" id="ARBA00022801"/>
    </source>
</evidence>
<dbReference type="PANTHER" id="PTHR12629:SF0">
    <property type="entry name" value="DIPHOSPHOINOSITOL-POLYPHOSPHATE DIPHOSPHATASE"/>
    <property type="match status" value="1"/>
</dbReference>
<dbReference type="SUPFAM" id="SSF55811">
    <property type="entry name" value="Nudix"/>
    <property type="match status" value="1"/>
</dbReference>
<dbReference type="PANTHER" id="PTHR12629">
    <property type="entry name" value="DIPHOSPHOINOSITOL POLYPHOSPHATE PHOSPHOHYDROLASE"/>
    <property type="match status" value="1"/>
</dbReference>
<dbReference type="Gene3D" id="3.90.79.10">
    <property type="entry name" value="Nucleoside Triphosphate Pyrophosphohydrolase"/>
    <property type="match status" value="1"/>
</dbReference>